<dbReference type="PANTHER" id="PTHR36930">
    <property type="entry name" value="METAL-SULFUR CLUSTER BIOSYNTHESIS PROTEINS YUAD-RELATED"/>
    <property type="match status" value="1"/>
</dbReference>
<dbReference type="GO" id="GO:0003824">
    <property type="term" value="F:catalytic activity"/>
    <property type="evidence" value="ECO:0007669"/>
    <property type="project" value="InterPro"/>
</dbReference>
<protein>
    <submittedName>
        <fullName evidence="2">MOSC domain containing protein</fullName>
    </submittedName>
</protein>
<dbReference type="Gene3D" id="2.40.33.20">
    <property type="entry name" value="PK beta-barrel domain-like"/>
    <property type="match status" value="1"/>
</dbReference>
<dbReference type="InterPro" id="IPR005302">
    <property type="entry name" value="MoCF_Sase_C"/>
</dbReference>
<dbReference type="SUPFAM" id="SSF50800">
    <property type="entry name" value="PK beta-barrel domain-like"/>
    <property type="match status" value="1"/>
</dbReference>
<organism evidence="2 3">
    <name type="scientific">Candidatus Protofrankia datiscae</name>
    <dbReference type="NCBI Taxonomy" id="2716812"/>
    <lineage>
        <taxon>Bacteria</taxon>
        <taxon>Bacillati</taxon>
        <taxon>Actinomycetota</taxon>
        <taxon>Actinomycetes</taxon>
        <taxon>Frankiales</taxon>
        <taxon>Frankiaceae</taxon>
        <taxon>Protofrankia</taxon>
    </lineage>
</organism>
<evidence type="ECO:0000313" key="3">
    <source>
        <dbReference type="Proteomes" id="UP000001549"/>
    </source>
</evidence>
<gene>
    <name evidence="2" type="ordered locus">FsymDg_4458</name>
</gene>
<dbReference type="AlphaFoldDB" id="F8B010"/>
<reference evidence="2 3" key="1">
    <citation type="submission" date="2011-05" db="EMBL/GenBank/DDBJ databases">
        <title>Complete sequence of chromosome of Frankia symbiont of Datisca glomerata.</title>
        <authorList>
            <consortium name="US DOE Joint Genome Institute"/>
            <person name="Lucas S."/>
            <person name="Han J."/>
            <person name="Lapidus A."/>
            <person name="Cheng J.-F."/>
            <person name="Goodwin L."/>
            <person name="Pitluck S."/>
            <person name="Peters L."/>
            <person name="Mikhailova N."/>
            <person name="Chertkov O."/>
            <person name="Teshima H."/>
            <person name="Han C."/>
            <person name="Tapia R."/>
            <person name="Land M."/>
            <person name="Hauser L."/>
            <person name="Kyrpides N."/>
            <person name="Ivanova N."/>
            <person name="Pagani I."/>
            <person name="Berry A."/>
            <person name="Pawlowski K."/>
            <person name="Persson T."/>
            <person name="Vanden Heuvel B."/>
            <person name="Benson D."/>
            <person name="Woyke T."/>
        </authorList>
    </citation>
    <scope>NUCLEOTIDE SEQUENCE [LARGE SCALE GENOMIC DNA]</scope>
    <source>
        <strain evidence="3">4085684</strain>
    </source>
</reference>
<dbReference type="Proteomes" id="UP000001549">
    <property type="component" value="Chromosome"/>
</dbReference>
<dbReference type="PROSITE" id="PS51340">
    <property type="entry name" value="MOSC"/>
    <property type="match status" value="1"/>
</dbReference>
<dbReference type="Pfam" id="PF03476">
    <property type="entry name" value="MOSC_N"/>
    <property type="match status" value="1"/>
</dbReference>
<dbReference type="STRING" id="656024.FsymDg_4458"/>
<dbReference type="Pfam" id="PF03473">
    <property type="entry name" value="MOSC"/>
    <property type="match status" value="1"/>
</dbReference>
<dbReference type="PANTHER" id="PTHR36930:SF1">
    <property type="entry name" value="MOSC DOMAIN-CONTAINING PROTEIN"/>
    <property type="match status" value="1"/>
</dbReference>
<dbReference type="KEGG" id="fsy:FsymDg_4458"/>
<dbReference type="EMBL" id="CP002801">
    <property type="protein sequence ID" value="AEH11707.1"/>
    <property type="molecule type" value="Genomic_DNA"/>
</dbReference>
<proteinExistence type="predicted"/>
<dbReference type="eggNOG" id="COG3217">
    <property type="taxonomic scope" value="Bacteria"/>
</dbReference>
<feature type="domain" description="MOSC" evidence="1">
    <location>
        <begin position="128"/>
        <end position="285"/>
    </location>
</feature>
<sequence>MPAAAPRRPSSPGAFVSAAVPAGSVGRVPRIAHLYRYPIKGLSAEMLGSMTLSASEGLLMDRVYALARPETVFDEAHPQRLSKTRFLMLAKNAELARVASRYDAATGLLTLDHPVGKLTADLGNARDRTAVEDYFATLLADTLHGDRPRLVAGSDSHRFTDASIVSADMMRAISIINLASVRDIADRLGTDVHHLRFRANIYVDDVDAWSELDWVGHEIDLGGVRAKALVPTGRCAATTVNPRTGERDIRIPKELQAHYGHINCGVYAAVRSDGTIRIGDQVTVDDQAAPEQP</sequence>
<dbReference type="GO" id="GO:0030170">
    <property type="term" value="F:pyridoxal phosphate binding"/>
    <property type="evidence" value="ECO:0007669"/>
    <property type="project" value="InterPro"/>
</dbReference>
<name>F8B010_9ACTN</name>
<dbReference type="InterPro" id="IPR052716">
    <property type="entry name" value="MOSC_domain"/>
</dbReference>
<dbReference type="InterPro" id="IPR011037">
    <property type="entry name" value="Pyrv_Knase-like_insert_dom_sf"/>
</dbReference>
<evidence type="ECO:0000259" key="1">
    <source>
        <dbReference type="PROSITE" id="PS51340"/>
    </source>
</evidence>
<dbReference type="GO" id="GO:0030151">
    <property type="term" value="F:molybdenum ion binding"/>
    <property type="evidence" value="ECO:0007669"/>
    <property type="project" value="InterPro"/>
</dbReference>
<keyword evidence="3" id="KW-1185">Reference proteome</keyword>
<accession>F8B010</accession>
<evidence type="ECO:0000313" key="2">
    <source>
        <dbReference type="EMBL" id="AEH11707.1"/>
    </source>
</evidence>
<dbReference type="InterPro" id="IPR005303">
    <property type="entry name" value="MOCOS_middle"/>
</dbReference>
<dbReference type="HOGENOM" id="CLU_028286_5_0_11"/>